<dbReference type="PROSITE" id="PS50152">
    <property type="entry name" value="25A_SYNTH_3"/>
    <property type="match status" value="1"/>
</dbReference>
<accession>A0A9Q0YQI7</accession>
<name>A0A9Q0YQI7_HOLLE</name>
<dbReference type="Gene3D" id="3.30.460.10">
    <property type="entry name" value="Beta Polymerase, domain 2"/>
    <property type="match status" value="1"/>
</dbReference>
<evidence type="ECO:0000259" key="3">
    <source>
        <dbReference type="Pfam" id="PF10421"/>
    </source>
</evidence>
<protein>
    <submittedName>
        <fullName evidence="4">2'-5'-oligoadenylate synthase 2</fullName>
    </submittedName>
</protein>
<feature type="compositionally biased region" description="Acidic residues" evidence="2">
    <location>
        <begin position="371"/>
        <end position="380"/>
    </location>
</feature>
<dbReference type="Pfam" id="PF10421">
    <property type="entry name" value="OAS1_C"/>
    <property type="match status" value="1"/>
</dbReference>
<keyword evidence="5" id="KW-1185">Reference proteome</keyword>
<dbReference type="AlphaFoldDB" id="A0A9Q0YQI7"/>
<feature type="region of interest" description="Disordered" evidence="2">
    <location>
        <begin position="365"/>
        <end position="384"/>
    </location>
</feature>
<evidence type="ECO:0000313" key="4">
    <source>
        <dbReference type="EMBL" id="KAJ8024749.1"/>
    </source>
</evidence>
<dbReference type="EMBL" id="JAIZAY010000018">
    <property type="protein sequence ID" value="KAJ8024749.1"/>
    <property type="molecule type" value="Genomic_DNA"/>
</dbReference>
<gene>
    <name evidence="4" type="ORF">HOLleu_34749</name>
</gene>
<dbReference type="OrthoDB" id="10057353at2759"/>
<dbReference type="Proteomes" id="UP001152320">
    <property type="component" value="Chromosome 18"/>
</dbReference>
<comment type="caution">
    <text evidence="4">The sequence shown here is derived from an EMBL/GenBank/DDBJ whole genome shotgun (WGS) entry which is preliminary data.</text>
</comment>
<dbReference type="GO" id="GO:0005654">
    <property type="term" value="C:nucleoplasm"/>
    <property type="evidence" value="ECO:0007669"/>
    <property type="project" value="TreeGrafter"/>
</dbReference>
<organism evidence="4 5">
    <name type="scientific">Holothuria leucospilota</name>
    <name type="common">Black long sea cucumber</name>
    <name type="synonym">Mertensiothuria leucospilota</name>
    <dbReference type="NCBI Taxonomy" id="206669"/>
    <lineage>
        <taxon>Eukaryota</taxon>
        <taxon>Metazoa</taxon>
        <taxon>Echinodermata</taxon>
        <taxon>Eleutherozoa</taxon>
        <taxon>Echinozoa</taxon>
        <taxon>Holothuroidea</taxon>
        <taxon>Aspidochirotacea</taxon>
        <taxon>Aspidochirotida</taxon>
        <taxon>Holothuriidae</taxon>
        <taxon>Holothuria</taxon>
    </lineage>
</organism>
<sequence>MATATIRQIHLFNSLAKRSGHSEGFVSSYSSNSQNRFRVRVQQRDNMTFSGQLRFFSQNLRPDSDEVEKAGEATDQISRAIHQLFRSHSVDRITPFGSYPKKTSVRGMMDVDIIVYINNRHPPFGDIIEELYQIVQRNFDPHCTKNFFQVKLRYKGLKVDLLPATNFLPTFESHRCDVDRSIRIQHKRALEYVMHQVEAGKEYLYSTSLSGVSVFFERRRSSFSHSLSRLAKYWCFSIPVTEGLVGRSSIMEYLGAYAAEQVAPDGEDILAGFRYFLNMFDYTDNIHIYWTEFYDENDIPRDVRSQRPLLLDPCSPYNNFLRIKNNAHLLREMQPYAKATLARLDAAITHFRQGINVDMETMISDNHLNDSDTDEEEPHEEAENSMCILL</sequence>
<dbReference type="GO" id="GO:0003725">
    <property type="term" value="F:double-stranded RNA binding"/>
    <property type="evidence" value="ECO:0007669"/>
    <property type="project" value="TreeGrafter"/>
</dbReference>
<dbReference type="GO" id="GO:0005829">
    <property type="term" value="C:cytosol"/>
    <property type="evidence" value="ECO:0007669"/>
    <property type="project" value="TreeGrafter"/>
</dbReference>
<dbReference type="Pfam" id="PF18144">
    <property type="entry name" value="SMODS"/>
    <property type="match status" value="1"/>
</dbReference>
<dbReference type="Gene3D" id="1.10.1410.20">
    <property type="entry name" value="2'-5'-oligoadenylate synthetase 1, domain 2"/>
    <property type="match status" value="1"/>
</dbReference>
<dbReference type="SUPFAM" id="SSF81631">
    <property type="entry name" value="PAP/OAS1 substrate-binding domain"/>
    <property type="match status" value="1"/>
</dbReference>
<feature type="domain" description="2'-5'-oligoadenylate synthetase 1" evidence="3">
    <location>
        <begin position="200"/>
        <end position="324"/>
    </location>
</feature>
<reference evidence="4" key="1">
    <citation type="submission" date="2021-10" db="EMBL/GenBank/DDBJ databases">
        <title>Tropical sea cucumber genome reveals ecological adaptation and Cuvierian tubules defense mechanism.</title>
        <authorList>
            <person name="Chen T."/>
        </authorList>
    </citation>
    <scope>NUCLEOTIDE SEQUENCE</scope>
    <source>
        <strain evidence="4">Nanhai2018</strain>
        <tissue evidence="4">Muscle</tissue>
    </source>
</reference>
<dbReference type="InterPro" id="IPR018952">
    <property type="entry name" value="2-5-oligoAdlate_synth_1_dom2/C"/>
</dbReference>
<dbReference type="GO" id="GO:0001730">
    <property type="term" value="F:2'-5'-oligoadenylate synthetase activity"/>
    <property type="evidence" value="ECO:0007669"/>
    <property type="project" value="TreeGrafter"/>
</dbReference>
<dbReference type="SUPFAM" id="SSF81301">
    <property type="entry name" value="Nucleotidyltransferase"/>
    <property type="match status" value="1"/>
</dbReference>
<proteinExistence type="inferred from homology"/>
<dbReference type="GO" id="GO:0016020">
    <property type="term" value="C:membrane"/>
    <property type="evidence" value="ECO:0007669"/>
    <property type="project" value="TreeGrafter"/>
</dbReference>
<evidence type="ECO:0000256" key="1">
    <source>
        <dbReference type="ARBA" id="ARBA00009526"/>
    </source>
</evidence>
<dbReference type="PANTHER" id="PTHR11258">
    <property type="entry name" value="2-5 OLIGOADENYLATE SYNTHETASE"/>
    <property type="match status" value="1"/>
</dbReference>
<dbReference type="PANTHER" id="PTHR11258:SF11">
    <property type="entry name" value="C2H2-TYPE DOMAIN-CONTAINING PROTEIN"/>
    <property type="match status" value="1"/>
</dbReference>
<comment type="similarity">
    <text evidence="1">Belongs to the 2-5A synthase family.</text>
</comment>
<dbReference type="InterPro" id="IPR043519">
    <property type="entry name" value="NT_sf"/>
</dbReference>
<evidence type="ECO:0000256" key="2">
    <source>
        <dbReference type="SAM" id="MobiDB-lite"/>
    </source>
</evidence>
<evidence type="ECO:0000313" key="5">
    <source>
        <dbReference type="Proteomes" id="UP001152320"/>
    </source>
</evidence>